<proteinExistence type="predicted"/>
<evidence type="ECO:0000313" key="4">
    <source>
        <dbReference type="Proteomes" id="UP000004995"/>
    </source>
</evidence>
<dbReference type="HOGENOM" id="CLU_003068_0_1_1"/>
<accession>K3XJ05</accession>
<feature type="compositionally biased region" description="Basic and acidic residues" evidence="1">
    <location>
        <begin position="342"/>
        <end position="354"/>
    </location>
</feature>
<dbReference type="eggNOG" id="ENOG502RYTW">
    <property type="taxonomic scope" value="Eukaryota"/>
</dbReference>
<dbReference type="EMBL" id="AGNK02003333">
    <property type="status" value="NOT_ANNOTATED_CDS"/>
    <property type="molecule type" value="Genomic_DNA"/>
</dbReference>
<organism evidence="3 4">
    <name type="scientific">Setaria italica</name>
    <name type="common">Foxtail millet</name>
    <name type="synonym">Panicum italicum</name>
    <dbReference type="NCBI Taxonomy" id="4555"/>
    <lineage>
        <taxon>Eukaryota</taxon>
        <taxon>Viridiplantae</taxon>
        <taxon>Streptophyta</taxon>
        <taxon>Embryophyta</taxon>
        <taxon>Tracheophyta</taxon>
        <taxon>Spermatophyta</taxon>
        <taxon>Magnoliopsida</taxon>
        <taxon>Liliopsida</taxon>
        <taxon>Poales</taxon>
        <taxon>Poaceae</taxon>
        <taxon>PACMAD clade</taxon>
        <taxon>Panicoideae</taxon>
        <taxon>Panicodae</taxon>
        <taxon>Paniceae</taxon>
        <taxon>Cenchrinae</taxon>
        <taxon>Setaria</taxon>
    </lineage>
</organism>
<evidence type="ECO:0000313" key="3">
    <source>
        <dbReference type="EnsemblPlants" id="KQL07294"/>
    </source>
</evidence>
<dbReference type="Proteomes" id="UP000004995">
    <property type="component" value="Unassembled WGS sequence"/>
</dbReference>
<dbReference type="SUPFAM" id="SSF52047">
    <property type="entry name" value="RNI-like"/>
    <property type="match status" value="1"/>
</dbReference>
<sequence>MKSHESIRLNYREYEHWKYEKFVSFVDNLLLLRDRVDLHIFQLHFDSHHVVNCNDVRTWIGYAVKNNVKVLDVNMDRYDKTVLPRCIFTCRSLKELNLKMGKAPYKDYEHEGLVLPDIIRLPSLKNLTLCDVEYTSSLEQIIARSPGLEDLHLINCAQHLELVESKVLKRLTVDGFLGRDKGLTIAAPSLIHFKLALFGSDIKVMLEKELPTCSVFESPVTLAIGEWCLTYDLYVVLRFLQLSPRLEKLTLKHRKRNRRCRNRTNITGITFQCPLLETVIVQCSKDDGEIQKTVDALVATGISLEKIHVTFYEDIRKNLAERKRGRQEGKTGRSILEKKLKRRQDWVDDSHAISDNDNNGDEMEEACGYEYDPDDF</sequence>
<dbReference type="OMA" id="WLKEATF"/>
<dbReference type="PANTHER" id="PTHR34223">
    <property type="entry name" value="OS11G0201299 PROTEIN"/>
    <property type="match status" value="1"/>
</dbReference>
<evidence type="ECO:0000259" key="2">
    <source>
        <dbReference type="Pfam" id="PF24758"/>
    </source>
</evidence>
<evidence type="ECO:0000256" key="1">
    <source>
        <dbReference type="SAM" id="MobiDB-lite"/>
    </source>
</evidence>
<dbReference type="InterPro" id="IPR032675">
    <property type="entry name" value="LRR_dom_sf"/>
</dbReference>
<feature type="region of interest" description="Disordered" evidence="1">
    <location>
        <begin position="342"/>
        <end position="376"/>
    </location>
</feature>
<protein>
    <recommendedName>
        <fullName evidence="2">F-box/LRR-repeat protein 15/At3g58940/PEG3-like LRR domain-containing protein</fullName>
    </recommendedName>
</protein>
<feature type="compositionally biased region" description="Acidic residues" evidence="1">
    <location>
        <begin position="358"/>
        <end position="376"/>
    </location>
</feature>
<dbReference type="InParanoid" id="K3XJ05"/>
<dbReference type="Pfam" id="PF24758">
    <property type="entry name" value="LRR_At5g56370"/>
    <property type="match status" value="1"/>
</dbReference>
<dbReference type="Gramene" id="KQL07294">
    <property type="protein sequence ID" value="KQL07294"/>
    <property type="gene ID" value="SETIT_001878mg"/>
</dbReference>
<reference evidence="4" key="1">
    <citation type="journal article" date="2012" name="Nat. Biotechnol.">
        <title>Reference genome sequence of the model plant Setaria.</title>
        <authorList>
            <person name="Bennetzen J.L."/>
            <person name="Schmutz J."/>
            <person name="Wang H."/>
            <person name="Percifield R."/>
            <person name="Hawkins J."/>
            <person name="Pontaroli A.C."/>
            <person name="Estep M."/>
            <person name="Feng L."/>
            <person name="Vaughn J.N."/>
            <person name="Grimwood J."/>
            <person name="Jenkins J."/>
            <person name="Barry K."/>
            <person name="Lindquist E."/>
            <person name="Hellsten U."/>
            <person name="Deshpande S."/>
            <person name="Wang X."/>
            <person name="Wu X."/>
            <person name="Mitros T."/>
            <person name="Triplett J."/>
            <person name="Yang X."/>
            <person name="Ye C.Y."/>
            <person name="Mauro-Herrera M."/>
            <person name="Wang L."/>
            <person name="Li P."/>
            <person name="Sharma M."/>
            <person name="Sharma R."/>
            <person name="Ronald P.C."/>
            <person name="Panaud O."/>
            <person name="Kellogg E.A."/>
            <person name="Brutnell T.P."/>
            <person name="Doust A.N."/>
            <person name="Tuskan G.A."/>
            <person name="Rokhsar D."/>
            <person name="Devos K.M."/>
        </authorList>
    </citation>
    <scope>NUCLEOTIDE SEQUENCE [LARGE SCALE GENOMIC DNA]</scope>
    <source>
        <strain evidence="4">cv. Yugu1</strain>
    </source>
</reference>
<keyword evidence="4" id="KW-1185">Reference proteome</keyword>
<reference evidence="3" key="2">
    <citation type="submission" date="2018-08" db="UniProtKB">
        <authorList>
            <consortium name="EnsemblPlants"/>
        </authorList>
    </citation>
    <scope>IDENTIFICATION</scope>
    <source>
        <strain evidence="3">Yugu1</strain>
    </source>
</reference>
<dbReference type="InterPro" id="IPR055411">
    <property type="entry name" value="LRR_FXL15/At3g58940/PEG3-like"/>
</dbReference>
<dbReference type="PANTHER" id="PTHR34223:SF44">
    <property type="entry name" value="OS01G0789000 PROTEIN"/>
    <property type="match status" value="1"/>
</dbReference>
<dbReference type="EnsemblPlants" id="KQL07294">
    <property type="protein sequence ID" value="KQL07294"/>
    <property type="gene ID" value="SETIT_001878mg"/>
</dbReference>
<feature type="domain" description="F-box/LRR-repeat protein 15/At3g58940/PEG3-like LRR" evidence="2">
    <location>
        <begin position="57"/>
        <end position="173"/>
    </location>
</feature>
<dbReference type="Gene3D" id="3.80.10.10">
    <property type="entry name" value="Ribonuclease Inhibitor"/>
    <property type="match status" value="1"/>
</dbReference>
<dbReference type="AlphaFoldDB" id="K3XJ05"/>
<name>K3XJ05_SETIT</name>
<dbReference type="InterPro" id="IPR053197">
    <property type="entry name" value="F-box_SCFL_complex_component"/>
</dbReference>